<gene>
    <name evidence="4" type="ORF">Lalb_Chr02g0150781</name>
</gene>
<keyword evidence="1" id="KW-0175">Coiled coil</keyword>
<dbReference type="AlphaFoldDB" id="A0A6A4QWH1"/>
<feature type="coiled-coil region" evidence="1">
    <location>
        <begin position="73"/>
        <end position="107"/>
    </location>
</feature>
<sequence length="410" mass="45768">MKLFHPMSPSLSLPTLSLTLTKPHFPLFSPSSSHFNSFIPHCSISNSSNSDHHLWLREEQRWLREEQRWLREEQRWARERDSLLREIDDLKLQIQALQLRVSTHEVSSDAVVNVKTLLQVLKDKNLILDSESSLRRLVLDHNDNGNRKEEETVQVIEHEKEVVVIEDSVSSSSSSSPTAKKRTTLRKGSEGEQVQELQEALLKLGFYSGEEEMEYFSFDSGTDRAVKTWQAAVGVPEDGIMTEELLEILYLEITTKDAGNVTDNKKSAPVLQKEVKNGAVVASVTEISEVQQKVVAKDDSGVQVSSHQGVFLLGENRWEEPSRLVASPGVDRTKNKDGTTKCLQCRGEGRLLCTECDGSGEPNIEPQFMEWVGEATKCPYCEGLGYAPCDLCGGKATVHVLTSGVNSSMP</sequence>
<dbReference type="SUPFAM" id="SSF57938">
    <property type="entry name" value="DnaJ/Hsp40 cysteine-rich domain"/>
    <property type="match status" value="1"/>
</dbReference>
<comment type="caution">
    <text evidence="4">The sequence shown here is derived from an EMBL/GenBank/DDBJ whole genome shotgun (WGS) entry which is preliminary data.</text>
</comment>
<dbReference type="InterPro" id="IPR036365">
    <property type="entry name" value="PGBD-like_sf"/>
</dbReference>
<dbReference type="OrthoDB" id="1001489at2759"/>
<evidence type="ECO:0000256" key="1">
    <source>
        <dbReference type="SAM" id="Coils"/>
    </source>
</evidence>
<dbReference type="Proteomes" id="UP000447434">
    <property type="component" value="Chromosome 2"/>
</dbReference>
<dbReference type="InterPro" id="IPR002477">
    <property type="entry name" value="Peptidoglycan-bd-like"/>
</dbReference>
<dbReference type="GO" id="GO:0009658">
    <property type="term" value="P:chloroplast organization"/>
    <property type="evidence" value="ECO:0007669"/>
    <property type="project" value="TreeGrafter"/>
</dbReference>
<organism evidence="4 5">
    <name type="scientific">Lupinus albus</name>
    <name type="common">White lupine</name>
    <name type="synonym">Lupinus termis</name>
    <dbReference type="NCBI Taxonomy" id="3870"/>
    <lineage>
        <taxon>Eukaryota</taxon>
        <taxon>Viridiplantae</taxon>
        <taxon>Streptophyta</taxon>
        <taxon>Embryophyta</taxon>
        <taxon>Tracheophyta</taxon>
        <taxon>Spermatophyta</taxon>
        <taxon>Magnoliopsida</taxon>
        <taxon>eudicotyledons</taxon>
        <taxon>Gunneridae</taxon>
        <taxon>Pentapetalae</taxon>
        <taxon>rosids</taxon>
        <taxon>fabids</taxon>
        <taxon>Fabales</taxon>
        <taxon>Fabaceae</taxon>
        <taxon>Papilionoideae</taxon>
        <taxon>50 kb inversion clade</taxon>
        <taxon>genistoids sensu lato</taxon>
        <taxon>core genistoids</taxon>
        <taxon>Genisteae</taxon>
        <taxon>Lupinus</taxon>
    </lineage>
</organism>
<dbReference type="SUPFAM" id="SSF47090">
    <property type="entry name" value="PGBD-like"/>
    <property type="match status" value="1"/>
</dbReference>
<dbReference type="InterPro" id="IPR036366">
    <property type="entry name" value="PGBDSf"/>
</dbReference>
<protein>
    <submittedName>
        <fullName evidence="4">Putative Heat shock protein DnaJ, cysteine-rich</fullName>
    </submittedName>
</protein>
<dbReference type="Gene3D" id="1.10.101.10">
    <property type="entry name" value="PGBD-like superfamily/PGBD"/>
    <property type="match status" value="1"/>
</dbReference>
<dbReference type="EMBL" id="WOCE01000002">
    <property type="protein sequence ID" value="KAE9619215.1"/>
    <property type="molecule type" value="Genomic_DNA"/>
</dbReference>
<name>A0A6A4QWH1_LUPAL</name>
<evidence type="ECO:0000313" key="4">
    <source>
        <dbReference type="EMBL" id="KAE9619215.1"/>
    </source>
</evidence>
<keyword evidence="4" id="KW-0346">Stress response</keyword>
<feature type="region of interest" description="Disordered" evidence="2">
    <location>
        <begin position="167"/>
        <end position="191"/>
    </location>
</feature>
<evidence type="ECO:0000313" key="5">
    <source>
        <dbReference type="Proteomes" id="UP000447434"/>
    </source>
</evidence>
<proteinExistence type="predicted"/>
<dbReference type="InterPro" id="IPR036410">
    <property type="entry name" value="HSP_DnaJ_Cys-rich_dom_sf"/>
</dbReference>
<accession>A0A6A4QWH1</accession>
<dbReference type="PANTHER" id="PTHR15852">
    <property type="entry name" value="PLASTID TRANSCRIPTIONALLY ACTIVE PROTEIN"/>
    <property type="match status" value="1"/>
</dbReference>
<reference evidence="5" key="1">
    <citation type="journal article" date="2020" name="Nat. Commun.">
        <title>Genome sequence of the cluster root forming white lupin.</title>
        <authorList>
            <person name="Hufnagel B."/>
            <person name="Marques A."/>
            <person name="Soriano A."/>
            <person name="Marques L."/>
            <person name="Divol F."/>
            <person name="Doumas P."/>
            <person name="Sallet E."/>
            <person name="Mancinotti D."/>
            <person name="Carrere S."/>
            <person name="Marande W."/>
            <person name="Arribat S."/>
            <person name="Keller J."/>
            <person name="Huneau C."/>
            <person name="Blein T."/>
            <person name="Aime D."/>
            <person name="Laguerre M."/>
            <person name="Taylor J."/>
            <person name="Schubert V."/>
            <person name="Nelson M."/>
            <person name="Geu-Flores F."/>
            <person name="Crespi M."/>
            <person name="Gallardo-Guerrero K."/>
            <person name="Delaux P.-M."/>
            <person name="Salse J."/>
            <person name="Berges H."/>
            <person name="Guyot R."/>
            <person name="Gouzy J."/>
            <person name="Peret B."/>
        </authorList>
    </citation>
    <scope>NUCLEOTIDE SEQUENCE [LARGE SCALE GENOMIC DNA]</scope>
    <source>
        <strain evidence="5">cv. Amiga</strain>
    </source>
</reference>
<dbReference type="PANTHER" id="PTHR15852:SF16">
    <property type="entry name" value="PROTEIN DISULFIDE ISOMERASE PTAC5, CHLOROPLASTIC"/>
    <property type="match status" value="1"/>
</dbReference>
<dbReference type="Pfam" id="PF01471">
    <property type="entry name" value="PG_binding_1"/>
    <property type="match status" value="1"/>
</dbReference>
<evidence type="ECO:0000256" key="2">
    <source>
        <dbReference type="SAM" id="MobiDB-lite"/>
    </source>
</evidence>
<dbReference type="GO" id="GO:0009507">
    <property type="term" value="C:chloroplast"/>
    <property type="evidence" value="ECO:0007669"/>
    <property type="project" value="TreeGrafter"/>
</dbReference>
<dbReference type="GO" id="GO:0003756">
    <property type="term" value="F:protein disulfide isomerase activity"/>
    <property type="evidence" value="ECO:0007669"/>
    <property type="project" value="TreeGrafter"/>
</dbReference>
<feature type="compositionally biased region" description="Low complexity" evidence="2">
    <location>
        <begin position="167"/>
        <end position="176"/>
    </location>
</feature>
<feature type="domain" description="Peptidoglycan binding-like" evidence="3">
    <location>
        <begin position="191"/>
        <end position="249"/>
    </location>
</feature>
<evidence type="ECO:0000259" key="3">
    <source>
        <dbReference type="Pfam" id="PF01471"/>
    </source>
</evidence>
<keyword evidence="5" id="KW-1185">Reference proteome</keyword>